<gene>
    <name evidence="2" type="ORF">GJ744_010262</name>
</gene>
<sequence>MSGTAHASSFVYTGVWINWSKGPIYGATLTLFQREAGLLAAFLAISVTVAGGQFWKILCYLFHQSRVRKSVPPEDTFHRKTQVILRNSAGSASGFWEFTLLLLQWRSRYGPHRRAFLVQCAFFISIAFVTFSAFSAASIFSSQVTKATGNKTLLYSQSCGYARYPDGPDPSFSKFLRTMKLAQDAAGYARACYGSTDNLLQCNSYPTKQITWETDRNASCPFKAGRCVNNLAVTFDTGPINTHDIFGVNTPRNDRVTYRRRTTCAPIVLDDISRTETTNIGRSGEAQTSENIYAGPVNLGFGIINASAPTFSRNLQAPVSGLGYQLQTAFSIAGSDSGLWTPMTDLNRTDADVTIFFLAFNDILLIQPNDDPVFSAHVAKRSSLGVNAYEPDRTISAIACAEQHQYCNPAVGDGELPRCTKLTGSQLLWPGDSVEDIQVIRDTGLNTLKNDHLGFNSFQSLIAGYSSAATSAGMYFAVFSRGAAALRASETIYQSLQGPLSSTQWITEVTGWFTVGLAAIQQAALEYATGPQYLGTTGKIIQPAANDSLGQRLCHSQTFQSSGEVQSFSLLGIVIILVVGGSIILVSFCLETFVGWVQQCFGLGEFRRKRWDQDDKLELLAKEMSWNAAQELRSGRPQEIGQGQVFTYDPGSVGFNSHIGRKLSVYANK</sequence>
<name>A0A8H7AIF6_9EURO</name>
<keyword evidence="1" id="KW-0472">Membrane</keyword>
<comment type="caution">
    <text evidence="2">The sequence shown here is derived from an EMBL/GenBank/DDBJ whole genome shotgun (WGS) entry which is preliminary data.</text>
</comment>
<evidence type="ECO:0000313" key="3">
    <source>
        <dbReference type="Proteomes" id="UP000606974"/>
    </source>
</evidence>
<reference evidence="2" key="1">
    <citation type="submission" date="2020-02" db="EMBL/GenBank/DDBJ databases">
        <authorList>
            <person name="Palmer J.M."/>
        </authorList>
    </citation>
    <scope>NUCLEOTIDE SEQUENCE</scope>
    <source>
        <strain evidence="2">EPUS1.4</strain>
        <tissue evidence="2">Thallus</tissue>
    </source>
</reference>
<dbReference type="Proteomes" id="UP000606974">
    <property type="component" value="Unassembled WGS sequence"/>
</dbReference>
<keyword evidence="3" id="KW-1185">Reference proteome</keyword>
<organism evidence="2 3">
    <name type="scientific">Endocarpon pusillum</name>
    <dbReference type="NCBI Taxonomy" id="364733"/>
    <lineage>
        <taxon>Eukaryota</taxon>
        <taxon>Fungi</taxon>
        <taxon>Dikarya</taxon>
        <taxon>Ascomycota</taxon>
        <taxon>Pezizomycotina</taxon>
        <taxon>Eurotiomycetes</taxon>
        <taxon>Chaetothyriomycetidae</taxon>
        <taxon>Verrucariales</taxon>
        <taxon>Verrucariaceae</taxon>
        <taxon>Endocarpon</taxon>
    </lineage>
</organism>
<evidence type="ECO:0000313" key="2">
    <source>
        <dbReference type="EMBL" id="KAF7507592.1"/>
    </source>
</evidence>
<keyword evidence="1" id="KW-1133">Transmembrane helix</keyword>
<keyword evidence="1" id="KW-0812">Transmembrane</keyword>
<protein>
    <submittedName>
        <fullName evidence="2">Uncharacterized protein</fullName>
    </submittedName>
</protein>
<dbReference type="OrthoDB" id="3540210at2759"/>
<feature type="transmembrane region" description="Helical" evidence="1">
    <location>
        <begin position="568"/>
        <end position="590"/>
    </location>
</feature>
<dbReference type="AlphaFoldDB" id="A0A8H7AIF6"/>
<feature type="transmembrane region" description="Helical" evidence="1">
    <location>
        <begin position="38"/>
        <end position="63"/>
    </location>
</feature>
<accession>A0A8H7AIF6</accession>
<evidence type="ECO:0000256" key="1">
    <source>
        <dbReference type="SAM" id="Phobius"/>
    </source>
</evidence>
<feature type="transmembrane region" description="Helical" evidence="1">
    <location>
        <begin position="115"/>
        <end position="140"/>
    </location>
</feature>
<dbReference type="EMBL" id="JAACFV010000066">
    <property type="protein sequence ID" value="KAF7507592.1"/>
    <property type="molecule type" value="Genomic_DNA"/>
</dbReference>
<proteinExistence type="predicted"/>